<dbReference type="EMBL" id="LNIX01000033">
    <property type="protein sequence ID" value="OXA40416.1"/>
    <property type="molecule type" value="Genomic_DNA"/>
</dbReference>
<feature type="transmembrane region" description="Helical" evidence="2">
    <location>
        <begin position="96"/>
        <end position="116"/>
    </location>
</feature>
<reference evidence="3 4" key="1">
    <citation type="submission" date="2015-12" db="EMBL/GenBank/DDBJ databases">
        <title>The genome of Folsomia candida.</title>
        <authorList>
            <person name="Faddeeva A."/>
            <person name="Derks M.F."/>
            <person name="Anvar Y."/>
            <person name="Smit S."/>
            <person name="Van Straalen N."/>
            <person name="Roelofs D."/>
        </authorList>
    </citation>
    <scope>NUCLEOTIDE SEQUENCE [LARGE SCALE GENOMIC DNA]</scope>
    <source>
        <strain evidence="3 4">VU population</strain>
        <tissue evidence="3">Whole body</tissue>
    </source>
</reference>
<keyword evidence="2" id="KW-0812">Transmembrane</keyword>
<feature type="transmembrane region" description="Helical" evidence="2">
    <location>
        <begin position="168"/>
        <end position="192"/>
    </location>
</feature>
<protein>
    <submittedName>
        <fullName evidence="3">Uncharacterized protein</fullName>
    </submittedName>
</protein>
<proteinExistence type="predicted"/>
<organism evidence="3 4">
    <name type="scientific">Folsomia candida</name>
    <name type="common">Springtail</name>
    <dbReference type="NCBI Taxonomy" id="158441"/>
    <lineage>
        <taxon>Eukaryota</taxon>
        <taxon>Metazoa</taxon>
        <taxon>Ecdysozoa</taxon>
        <taxon>Arthropoda</taxon>
        <taxon>Hexapoda</taxon>
        <taxon>Collembola</taxon>
        <taxon>Entomobryomorpha</taxon>
        <taxon>Isotomoidea</taxon>
        <taxon>Isotomidae</taxon>
        <taxon>Proisotominae</taxon>
        <taxon>Folsomia</taxon>
    </lineage>
</organism>
<dbReference type="AlphaFoldDB" id="A0A226D829"/>
<sequence>MATTTPLPTQSTHTDSKAPPQIHEVPTIRVESAPEVQISRSDPNTVKRNAELKTKRKNRYSEIYSGPRTFGSFLVRSRFHLTLRVDRRYFTGRAGLMRIFTLMVALISLGLGMPGFSPTPKLYIGYGASPLIWISLIIFSICIILSIWFIFMLLLYREVRCQIKWDQWNMNTNVCCCILAASAGLLELFGIFQAKMFNCQDPRFGCAPRNRIFKSPPRKLLDMPYKQLHYASCLGKIFCAVLYSVCSRALLKNNDQVEG</sequence>
<dbReference type="Proteomes" id="UP000198287">
    <property type="component" value="Unassembled WGS sequence"/>
</dbReference>
<dbReference type="OMA" id="HEVPTIR"/>
<feature type="transmembrane region" description="Helical" evidence="2">
    <location>
        <begin position="228"/>
        <end position="246"/>
    </location>
</feature>
<evidence type="ECO:0000313" key="4">
    <source>
        <dbReference type="Proteomes" id="UP000198287"/>
    </source>
</evidence>
<keyword evidence="4" id="KW-1185">Reference proteome</keyword>
<evidence type="ECO:0000313" key="3">
    <source>
        <dbReference type="EMBL" id="OXA40416.1"/>
    </source>
</evidence>
<evidence type="ECO:0000256" key="2">
    <source>
        <dbReference type="SAM" id="Phobius"/>
    </source>
</evidence>
<comment type="caution">
    <text evidence="3">The sequence shown here is derived from an EMBL/GenBank/DDBJ whole genome shotgun (WGS) entry which is preliminary data.</text>
</comment>
<gene>
    <name evidence="3" type="ORF">Fcan01_24813</name>
</gene>
<evidence type="ECO:0000256" key="1">
    <source>
        <dbReference type="SAM" id="MobiDB-lite"/>
    </source>
</evidence>
<keyword evidence="2" id="KW-0472">Membrane</keyword>
<accession>A0A226D829</accession>
<name>A0A226D829_FOLCA</name>
<feature type="compositionally biased region" description="Low complexity" evidence="1">
    <location>
        <begin position="1"/>
        <end position="13"/>
    </location>
</feature>
<keyword evidence="2" id="KW-1133">Transmembrane helix</keyword>
<feature type="transmembrane region" description="Helical" evidence="2">
    <location>
        <begin position="131"/>
        <end position="156"/>
    </location>
</feature>
<feature type="region of interest" description="Disordered" evidence="1">
    <location>
        <begin position="1"/>
        <end position="23"/>
    </location>
</feature>